<dbReference type="RefSeq" id="WP_379769973.1">
    <property type="nucleotide sequence ID" value="NZ_JBHSMZ010000006.1"/>
</dbReference>
<dbReference type="InterPro" id="IPR017441">
    <property type="entry name" value="Protein_kinase_ATP_BS"/>
</dbReference>
<comment type="caution">
    <text evidence="8">The sequence shown here is derived from an EMBL/GenBank/DDBJ whole genome shotgun (WGS) entry which is preliminary data.</text>
</comment>
<dbReference type="SMART" id="SM00219">
    <property type="entry name" value="TyrKc"/>
    <property type="match status" value="1"/>
</dbReference>
<dbReference type="Pfam" id="PF14326">
    <property type="entry name" value="DUF4384"/>
    <property type="match status" value="1"/>
</dbReference>
<evidence type="ECO:0000256" key="6">
    <source>
        <dbReference type="SAM" id="MobiDB-lite"/>
    </source>
</evidence>
<evidence type="ECO:0000313" key="9">
    <source>
        <dbReference type="Proteomes" id="UP001596086"/>
    </source>
</evidence>
<evidence type="ECO:0000256" key="5">
    <source>
        <dbReference type="PROSITE-ProRule" id="PRU10141"/>
    </source>
</evidence>
<dbReference type="SUPFAM" id="SSF56112">
    <property type="entry name" value="Protein kinase-like (PK-like)"/>
    <property type="match status" value="1"/>
</dbReference>
<evidence type="ECO:0000256" key="3">
    <source>
        <dbReference type="ARBA" id="ARBA00022777"/>
    </source>
</evidence>
<keyword evidence="2 5" id="KW-0547">Nucleotide-binding</keyword>
<feature type="compositionally biased region" description="Pro residues" evidence="6">
    <location>
        <begin position="324"/>
        <end position="350"/>
    </location>
</feature>
<organism evidence="8 9">
    <name type="scientific">Massilia aerilata</name>
    <dbReference type="NCBI Taxonomy" id="453817"/>
    <lineage>
        <taxon>Bacteria</taxon>
        <taxon>Pseudomonadati</taxon>
        <taxon>Pseudomonadota</taxon>
        <taxon>Betaproteobacteria</taxon>
        <taxon>Burkholderiales</taxon>
        <taxon>Oxalobacteraceae</taxon>
        <taxon>Telluria group</taxon>
        <taxon>Massilia</taxon>
    </lineage>
</organism>
<dbReference type="CDD" id="cd14014">
    <property type="entry name" value="STKc_PknB_like"/>
    <property type="match status" value="1"/>
</dbReference>
<name>A0ABW0RVB8_9BURK</name>
<feature type="domain" description="Protein kinase" evidence="7">
    <location>
        <begin position="41"/>
        <end position="314"/>
    </location>
</feature>
<feature type="compositionally biased region" description="Low complexity" evidence="6">
    <location>
        <begin position="390"/>
        <end position="406"/>
    </location>
</feature>
<evidence type="ECO:0000259" key="7">
    <source>
        <dbReference type="PROSITE" id="PS50011"/>
    </source>
</evidence>
<dbReference type="Proteomes" id="UP001596086">
    <property type="component" value="Unassembled WGS sequence"/>
</dbReference>
<protein>
    <submittedName>
        <fullName evidence="8">Protein kinase</fullName>
    </submittedName>
</protein>
<dbReference type="InterPro" id="IPR011009">
    <property type="entry name" value="Kinase-like_dom_sf"/>
</dbReference>
<proteinExistence type="predicted"/>
<dbReference type="InterPro" id="IPR020635">
    <property type="entry name" value="Tyr_kinase_cat_dom"/>
</dbReference>
<sequence length="585" mass="62248">MSQVPEDDRTVLAAAALQAPAEGSEPQRPHTLPPGTRLGEFEITGVLGEGGFGIVYLAHDSSLERQVALKEYMPSFARRSTQAHVSVKSAQNADSFEAGLRSFINEARMLAQFDHPALVKVYRFWEANGTAYMVMPYYHGLTLKQTLQERSAPPDEAWLKALLGPLLDAIEVMHQHQCFHRDIAPDNILMLDEGRPLLLDFGAARRTVSGMNQAFTVILKQNYAPIEQYAEMPGMSQGAWTDLYALASVVHFAIDGHAPPPALSRMMADPYVPLASRHAGRYSEGFLQAIDQALAFKPGDRPQSVAAMRAMLGLDAAAPHEPARPAPAPVPLPVSEPPLAAPPLAAPPAPGSVDAAPGTSRLLIAGIGVVVLGAAGLFGWSRLKSPQAPAAPAAASAQPAETAKPARLPPPPAAPFSPLAALDAVLAGASPERKVSVQVENQHLRINKDKVGFTVRAAHAGYLYVYVVSTENNFQLLFPNALDRANRIAADEAVKLPRRPWLLTALGPAGTNHFVAMVSDAPRDFSTAGLTEGNPFSGFPLDRATRLHAAHAGTRPLFAGIPACAATPCPDDYGAAAFSIEEVAK</sequence>
<evidence type="ECO:0000313" key="8">
    <source>
        <dbReference type="EMBL" id="MFC5548791.1"/>
    </source>
</evidence>
<dbReference type="InterPro" id="IPR000719">
    <property type="entry name" value="Prot_kinase_dom"/>
</dbReference>
<dbReference type="PANTHER" id="PTHR43289">
    <property type="entry name" value="MITOGEN-ACTIVATED PROTEIN KINASE KINASE KINASE 20-RELATED"/>
    <property type="match status" value="1"/>
</dbReference>
<dbReference type="InterPro" id="IPR025493">
    <property type="entry name" value="DUF4384"/>
</dbReference>
<dbReference type="Gene3D" id="3.30.200.20">
    <property type="entry name" value="Phosphorylase Kinase, domain 1"/>
    <property type="match status" value="1"/>
</dbReference>
<reference evidence="9" key="1">
    <citation type="journal article" date="2019" name="Int. J. Syst. Evol. Microbiol.">
        <title>The Global Catalogue of Microorganisms (GCM) 10K type strain sequencing project: providing services to taxonomists for standard genome sequencing and annotation.</title>
        <authorList>
            <consortium name="The Broad Institute Genomics Platform"/>
            <consortium name="The Broad Institute Genome Sequencing Center for Infectious Disease"/>
            <person name="Wu L."/>
            <person name="Ma J."/>
        </authorList>
    </citation>
    <scope>NUCLEOTIDE SEQUENCE [LARGE SCALE GENOMIC DNA]</scope>
    <source>
        <strain evidence="9">CGMCC 4.5798</strain>
    </source>
</reference>
<dbReference type="PANTHER" id="PTHR43289:SF34">
    <property type="entry name" value="SERINE_THREONINE-PROTEIN KINASE YBDM-RELATED"/>
    <property type="match status" value="1"/>
</dbReference>
<evidence type="ECO:0000256" key="1">
    <source>
        <dbReference type="ARBA" id="ARBA00022679"/>
    </source>
</evidence>
<dbReference type="GO" id="GO:0016301">
    <property type="term" value="F:kinase activity"/>
    <property type="evidence" value="ECO:0007669"/>
    <property type="project" value="UniProtKB-KW"/>
</dbReference>
<evidence type="ECO:0000256" key="2">
    <source>
        <dbReference type="ARBA" id="ARBA00022741"/>
    </source>
</evidence>
<feature type="region of interest" description="Disordered" evidence="6">
    <location>
        <begin position="390"/>
        <end position="412"/>
    </location>
</feature>
<dbReference type="Pfam" id="PF00069">
    <property type="entry name" value="Pkinase"/>
    <property type="match status" value="1"/>
</dbReference>
<keyword evidence="4 5" id="KW-0067">ATP-binding</keyword>
<feature type="region of interest" description="Disordered" evidence="6">
    <location>
        <begin position="319"/>
        <end position="353"/>
    </location>
</feature>
<feature type="binding site" evidence="5">
    <location>
        <position position="70"/>
    </location>
    <ligand>
        <name>ATP</name>
        <dbReference type="ChEBI" id="CHEBI:30616"/>
    </ligand>
</feature>
<dbReference type="Gene3D" id="1.10.510.10">
    <property type="entry name" value="Transferase(Phosphotransferase) domain 1"/>
    <property type="match status" value="1"/>
</dbReference>
<gene>
    <name evidence="8" type="ORF">ACFPO9_09720</name>
</gene>
<dbReference type="EMBL" id="JBHSMZ010000006">
    <property type="protein sequence ID" value="MFC5548791.1"/>
    <property type="molecule type" value="Genomic_DNA"/>
</dbReference>
<evidence type="ECO:0000256" key="4">
    <source>
        <dbReference type="ARBA" id="ARBA00022840"/>
    </source>
</evidence>
<keyword evidence="9" id="KW-1185">Reference proteome</keyword>
<dbReference type="PROSITE" id="PS00109">
    <property type="entry name" value="PROTEIN_KINASE_TYR"/>
    <property type="match status" value="1"/>
</dbReference>
<keyword evidence="3 8" id="KW-0418">Kinase</keyword>
<accession>A0ABW0RVB8</accession>
<dbReference type="InterPro" id="IPR008266">
    <property type="entry name" value="Tyr_kinase_AS"/>
</dbReference>
<keyword evidence="1" id="KW-0808">Transferase</keyword>
<dbReference type="PROSITE" id="PS00107">
    <property type="entry name" value="PROTEIN_KINASE_ATP"/>
    <property type="match status" value="1"/>
</dbReference>
<dbReference type="PROSITE" id="PS50011">
    <property type="entry name" value="PROTEIN_KINASE_DOM"/>
    <property type="match status" value="1"/>
</dbReference>